<dbReference type="Pfam" id="PF13614">
    <property type="entry name" value="AAA_31"/>
    <property type="match status" value="1"/>
</dbReference>
<dbReference type="EMBL" id="CP001339">
    <property type="protein sequence ID" value="ACL74125.1"/>
    <property type="molecule type" value="Genomic_DNA"/>
</dbReference>
<dbReference type="InterPro" id="IPR050678">
    <property type="entry name" value="DNA_Partitioning_ATPase"/>
</dbReference>
<dbReference type="STRING" id="396588.Tgr7_3056"/>
<dbReference type="InterPro" id="IPR025669">
    <property type="entry name" value="AAA_dom"/>
</dbReference>
<dbReference type="CDD" id="cd02042">
    <property type="entry name" value="ParAB_family"/>
    <property type="match status" value="1"/>
</dbReference>
<evidence type="ECO:0000313" key="2">
    <source>
        <dbReference type="EMBL" id="ACL74125.1"/>
    </source>
</evidence>
<feature type="domain" description="AAA" evidence="1">
    <location>
        <begin position="1"/>
        <end position="163"/>
    </location>
</feature>
<name>B8GPX8_THISH</name>
<reference evidence="2 3" key="1">
    <citation type="journal article" date="2011" name="Stand. Genomic Sci.">
        <title>Complete genome sequence of 'Thioalkalivibrio sulfidophilus' HL-EbGr7.</title>
        <authorList>
            <person name="Muyzer G."/>
            <person name="Sorokin D.Y."/>
            <person name="Mavromatis K."/>
            <person name="Lapidus A."/>
            <person name="Clum A."/>
            <person name="Ivanova N."/>
            <person name="Pati A."/>
            <person name="d'Haeseleer P."/>
            <person name="Woyke T."/>
            <person name="Kyrpides N.C."/>
        </authorList>
    </citation>
    <scope>NUCLEOTIDE SEQUENCE [LARGE SCALE GENOMIC DNA]</scope>
    <source>
        <strain evidence="2 3">HL-EbGR7</strain>
    </source>
</reference>
<dbReference type="RefSeq" id="WP_012639587.1">
    <property type="nucleotide sequence ID" value="NC_011901.1"/>
</dbReference>
<keyword evidence="3" id="KW-1185">Reference proteome</keyword>
<proteinExistence type="predicted"/>
<dbReference type="AlphaFoldDB" id="B8GPX8"/>
<dbReference type="SUPFAM" id="SSF52540">
    <property type="entry name" value="P-loop containing nucleoside triphosphate hydrolases"/>
    <property type="match status" value="1"/>
</dbReference>
<dbReference type="KEGG" id="tgr:Tgr7_3056"/>
<dbReference type="Gene3D" id="3.40.50.300">
    <property type="entry name" value="P-loop containing nucleotide triphosphate hydrolases"/>
    <property type="match status" value="1"/>
</dbReference>
<gene>
    <name evidence="2" type="ordered locus">Tgr7_3056</name>
</gene>
<dbReference type="eggNOG" id="COG1192">
    <property type="taxonomic scope" value="Bacteria"/>
</dbReference>
<accession>B8GPX8</accession>
<dbReference type="Proteomes" id="UP000002383">
    <property type="component" value="Chromosome"/>
</dbReference>
<dbReference type="OrthoDB" id="9799330at2"/>
<sequence length="250" mass="28160">MKSVALYNLKGGVGKTAAAVNRAYLATEYGHRVLLWDLDPQGAATWYLGVEPGLEDPIKRLVKGKGDLADSVRSTAYERLFSLPADFDNRNLDLMLRKAEHPRRRLRELAAELSDDFDLLILDCPPSFSLVTENVFHAADLIAAPTIPTPLSVRTYAQMVSWLAKEHIREVKLYPFLSMVDRRKRQHRELSDSLARDIRTLLDTAIPYLSSIEAMGQRRAPLCAYAPRDPGAQAFERLWLELSSKLTCGH</sequence>
<evidence type="ECO:0000313" key="3">
    <source>
        <dbReference type="Proteomes" id="UP000002383"/>
    </source>
</evidence>
<evidence type="ECO:0000259" key="1">
    <source>
        <dbReference type="Pfam" id="PF13614"/>
    </source>
</evidence>
<organism evidence="2 3">
    <name type="scientific">Thioalkalivibrio sulfidiphilus (strain HL-EbGR7)</name>
    <dbReference type="NCBI Taxonomy" id="396588"/>
    <lineage>
        <taxon>Bacteria</taxon>
        <taxon>Pseudomonadati</taxon>
        <taxon>Pseudomonadota</taxon>
        <taxon>Gammaproteobacteria</taxon>
        <taxon>Chromatiales</taxon>
        <taxon>Ectothiorhodospiraceae</taxon>
        <taxon>Thioalkalivibrio</taxon>
    </lineage>
</organism>
<dbReference type="PANTHER" id="PTHR13696:SF99">
    <property type="entry name" value="COBYRINIC ACID AC-DIAMIDE SYNTHASE"/>
    <property type="match status" value="1"/>
</dbReference>
<dbReference type="HOGENOM" id="CLU_037612_1_4_6"/>
<dbReference type="InterPro" id="IPR027417">
    <property type="entry name" value="P-loop_NTPase"/>
</dbReference>
<dbReference type="PANTHER" id="PTHR13696">
    <property type="entry name" value="P-LOOP CONTAINING NUCLEOSIDE TRIPHOSPHATE HYDROLASE"/>
    <property type="match status" value="1"/>
</dbReference>
<protein>
    <submittedName>
        <fullName evidence="2">ParaA family ATPase</fullName>
    </submittedName>
</protein>